<accession>A0A5S6QMJ7</accession>
<proteinExistence type="predicted"/>
<dbReference type="WBParaSite" id="TMUE_2000008445.1">
    <property type="protein sequence ID" value="TMUE_2000008445.1"/>
    <property type="gene ID" value="WBGene00302666"/>
</dbReference>
<feature type="signal peptide" evidence="1">
    <location>
        <begin position="1"/>
        <end position="27"/>
    </location>
</feature>
<keyword evidence="1" id="KW-0732">Signal</keyword>
<sequence length="121" mass="13716">MEMKFLAIYFFLALSVTLSVTVQGALADGSDAKYEEKKETILKEYPEAAQAIDYAERDCEDMFKEIAKRKVVVTTFSMGTCNELGINQALEDVLIAKKIPRHERMKRFCKIIPENPKCGNS</sequence>
<evidence type="ECO:0000256" key="1">
    <source>
        <dbReference type="SAM" id="SignalP"/>
    </source>
</evidence>
<reference evidence="3" key="1">
    <citation type="submission" date="2019-12" db="UniProtKB">
        <authorList>
            <consortium name="WormBaseParasite"/>
        </authorList>
    </citation>
    <scope>IDENTIFICATION</scope>
</reference>
<name>A0A5S6QMJ7_TRIMR</name>
<evidence type="ECO:0000313" key="3">
    <source>
        <dbReference type="WBParaSite" id="TMUE_2000008445.1"/>
    </source>
</evidence>
<evidence type="ECO:0000313" key="2">
    <source>
        <dbReference type="Proteomes" id="UP000046395"/>
    </source>
</evidence>
<keyword evidence="2" id="KW-1185">Reference proteome</keyword>
<protein>
    <submittedName>
        <fullName evidence="3">Saposin B-type domain-containing protein</fullName>
    </submittedName>
</protein>
<dbReference type="Proteomes" id="UP000046395">
    <property type="component" value="Unassembled WGS sequence"/>
</dbReference>
<dbReference type="AlphaFoldDB" id="A0A5S6QMJ7"/>
<organism evidence="2 3">
    <name type="scientific">Trichuris muris</name>
    <name type="common">Mouse whipworm</name>
    <dbReference type="NCBI Taxonomy" id="70415"/>
    <lineage>
        <taxon>Eukaryota</taxon>
        <taxon>Metazoa</taxon>
        <taxon>Ecdysozoa</taxon>
        <taxon>Nematoda</taxon>
        <taxon>Enoplea</taxon>
        <taxon>Dorylaimia</taxon>
        <taxon>Trichinellida</taxon>
        <taxon>Trichuridae</taxon>
        <taxon>Trichuris</taxon>
    </lineage>
</organism>
<feature type="chain" id="PRO_5024397182" evidence="1">
    <location>
        <begin position="28"/>
        <end position="121"/>
    </location>
</feature>